<evidence type="ECO:0000313" key="3">
    <source>
        <dbReference type="EMBL" id="GAG40563.1"/>
    </source>
</evidence>
<dbReference type="GO" id="GO:0015937">
    <property type="term" value="P:coenzyme A biosynthetic process"/>
    <property type="evidence" value="ECO:0007669"/>
    <property type="project" value="InterPro"/>
</dbReference>
<proteinExistence type="predicted"/>
<dbReference type="GO" id="GO:0004140">
    <property type="term" value="F:dephospho-CoA kinase activity"/>
    <property type="evidence" value="ECO:0007669"/>
    <property type="project" value="InterPro"/>
</dbReference>
<organism evidence="3">
    <name type="scientific">marine sediment metagenome</name>
    <dbReference type="NCBI Taxonomy" id="412755"/>
    <lineage>
        <taxon>unclassified sequences</taxon>
        <taxon>metagenomes</taxon>
        <taxon>ecological metagenomes</taxon>
    </lineage>
</organism>
<dbReference type="InterPro" id="IPR027417">
    <property type="entry name" value="P-loop_NTPase"/>
</dbReference>
<evidence type="ECO:0000256" key="2">
    <source>
        <dbReference type="ARBA" id="ARBA00022840"/>
    </source>
</evidence>
<dbReference type="AlphaFoldDB" id="X0XVH2"/>
<dbReference type="GO" id="GO:0005524">
    <property type="term" value="F:ATP binding"/>
    <property type="evidence" value="ECO:0007669"/>
    <property type="project" value="UniProtKB-KW"/>
</dbReference>
<evidence type="ECO:0008006" key="4">
    <source>
        <dbReference type="Google" id="ProtNLM"/>
    </source>
</evidence>
<dbReference type="EMBL" id="BARS01046195">
    <property type="protein sequence ID" value="GAG40563.1"/>
    <property type="molecule type" value="Genomic_DNA"/>
</dbReference>
<keyword evidence="1" id="KW-0547">Nucleotide-binding</keyword>
<keyword evidence="2" id="KW-0067">ATP-binding</keyword>
<dbReference type="Pfam" id="PF01121">
    <property type="entry name" value="CoaE"/>
    <property type="match status" value="1"/>
</dbReference>
<gene>
    <name evidence="3" type="ORF">S01H1_69559</name>
</gene>
<comment type="caution">
    <text evidence="3">The sequence shown here is derived from an EMBL/GenBank/DDBJ whole genome shotgun (WGS) entry which is preliminary data.</text>
</comment>
<feature type="non-terminal residue" evidence="3">
    <location>
        <position position="1"/>
    </location>
</feature>
<reference evidence="3" key="1">
    <citation type="journal article" date="2014" name="Front. Microbiol.">
        <title>High frequency of phylogenetically diverse reductive dehalogenase-homologous genes in deep subseafloor sedimentary metagenomes.</title>
        <authorList>
            <person name="Kawai M."/>
            <person name="Futagami T."/>
            <person name="Toyoda A."/>
            <person name="Takaki Y."/>
            <person name="Nishi S."/>
            <person name="Hori S."/>
            <person name="Arai W."/>
            <person name="Tsubouchi T."/>
            <person name="Morono Y."/>
            <person name="Uchiyama I."/>
            <person name="Ito T."/>
            <person name="Fujiyama A."/>
            <person name="Inagaki F."/>
            <person name="Takami H."/>
        </authorList>
    </citation>
    <scope>NUCLEOTIDE SEQUENCE</scope>
    <source>
        <strain evidence="3">Expedition CK06-06</strain>
    </source>
</reference>
<accession>X0XVH2</accession>
<dbReference type="InterPro" id="IPR001977">
    <property type="entry name" value="Depp_CoAkinase"/>
</dbReference>
<dbReference type="SUPFAM" id="SSF52540">
    <property type="entry name" value="P-loop containing nucleoside triphosphate hydrolases"/>
    <property type="match status" value="1"/>
</dbReference>
<evidence type="ECO:0000256" key="1">
    <source>
        <dbReference type="ARBA" id="ARBA00022741"/>
    </source>
</evidence>
<dbReference type="PROSITE" id="PS51219">
    <property type="entry name" value="DPCK"/>
    <property type="match status" value="1"/>
</dbReference>
<protein>
    <recommendedName>
        <fullName evidence="4">Dephospho-CoA kinase</fullName>
    </recommendedName>
</protein>
<name>X0XVH2_9ZZZZ</name>
<dbReference type="Gene3D" id="3.40.50.300">
    <property type="entry name" value="P-loop containing nucleotide triphosphate hydrolases"/>
    <property type="match status" value="1"/>
</dbReference>
<sequence length="130" mass="14263">SDDGRIDREVLGSLVLSDAAARRDLEAIVHPAVSDRLDELKRGAEERGTEVLLVEGALLASSSHVDRSIFDAILWLEASDETRRNRLRSDGREEHADRMAGVSSDAATIVVDAEGTLSEVAERVRRSIER</sequence>